<dbReference type="Pfam" id="PF14821">
    <property type="entry name" value="Thr_synth_N"/>
    <property type="match status" value="1"/>
</dbReference>
<dbReference type="Pfam" id="PF00291">
    <property type="entry name" value="PALP"/>
    <property type="match status" value="1"/>
</dbReference>
<dbReference type="InterPro" id="IPR001926">
    <property type="entry name" value="TrpB-like_PALP"/>
</dbReference>
<keyword evidence="3 5" id="KW-0663">Pyridoxal phosphate</keyword>
<dbReference type="InterPro" id="IPR036052">
    <property type="entry name" value="TrpB-like_PALP_sf"/>
</dbReference>
<dbReference type="PANTHER" id="PTHR43515:SF1">
    <property type="entry name" value="THREONINE SYNTHASE-LIKE 1"/>
    <property type="match status" value="1"/>
</dbReference>
<dbReference type="GO" id="GO:0009088">
    <property type="term" value="P:threonine biosynthetic process"/>
    <property type="evidence" value="ECO:0007669"/>
    <property type="project" value="UniProtKB-UniRule"/>
</dbReference>
<evidence type="ECO:0000256" key="2">
    <source>
        <dbReference type="ARBA" id="ARBA00005517"/>
    </source>
</evidence>
<accession>A0A3S0PB63</accession>
<dbReference type="GO" id="GO:0004795">
    <property type="term" value="F:threonine synthase activity"/>
    <property type="evidence" value="ECO:0007669"/>
    <property type="project" value="UniProtKB-UniRule"/>
</dbReference>
<evidence type="ECO:0000313" key="9">
    <source>
        <dbReference type="Proteomes" id="UP000267077"/>
    </source>
</evidence>
<comment type="caution">
    <text evidence="8">The sequence shown here is derived from an EMBL/GenBank/DDBJ whole genome shotgun (WGS) entry which is preliminary data.</text>
</comment>
<gene>
    <name evidence="8" type="ORF">EKH79_11445</name>
</gene>
<keyword evidence="9" id="KW-1185">Reference proteome</keyword>
<dbReference type="SUPFAM" id="SSF53686">
    <property type="entry name" value="Tryptophan synthase beta subunit-like PLP-dependent enzymes"/>
    <property type="match status" value="1"/>
</dbReference>
<dbReference type="InterPro" id="IPR037158">
    <property type="entry name" value="Thr_synth_N_sf"/>
</dbReference>
<dbReference type="GO" id="GO:0005737">
    <property type="term" value="C:cytoplasm"/>
    <property type="evidence" value="ECO:0007669"/>
    <property type="project" value="TreeGrafter"/>
</dbReference>
<comment type="similarity">
    <text evidence="2">Belongs to the threonine synthase family.</text>
</comment>
<protein>
    <recommendedName>
        <fullName evidence="4">Threonine synthase</fullName>
        <ecNumber evidence="4">4.2.3.1</ecNumber>
    </recommendedName>
</protein>
<keyword evidence="8" id="KW-0456">Lyase</keyword>
<evidence type="ECO:0000259" key="6">
    <source>
        <dbReference type="Pfam" id="PF00291"/>
    </source>
</evidence>
<evidence type="ECO:0000259" key="7">
    <source>
        <dbReference type="Pfam" id="PF14821"/>
    </source>
</evidence>
<dbReference type="NCBIfam" id="TIGR00260">
    <property type="entry name" value="thrC"/>
    <property type="match status" value="1"/>
</dbReference>
<dbReference type="RefSeq" id="WP_126673962.1">
    <property type="nucleotide sequence ID" value="NZ_RYZR01000006.1"/>
</dbReference>
<name>A0A3S0PB63_9GAMM</name>
<feature type="modified residue" description="N6-(pyridoxal phosphate)lysine" evidence="5">
    <location>
        <position position="111"/>
    </location>
</feature>
<dbReference type="EC" id="4.2.3.1" evidence="4"/>
<evidence type="ECO:0000313" key="8">
    <source>
        <dbReference type="EMBL" id="RUL63024.1"/>
    </source>
</evidence>
<dbReference type="Proteomes" id="UP000267077">
    <property type="component" value="Unassembled WGS sequence"/>
</dbReference>
<dbReference type="OrthoDB" id="9763107at2"/>
<evidence type="ECO:0000256" key="3">
    <source>
        <dbReference type="ARBA" id="ARBA00022898"/>
    </source>
</evidence>
<dbReference type="EMBL" id="RYZR01000006">
    <property type="protein sequence ID" value="RUL63024.1"/>
    <property type="molecule type" value="Genomic_DNA"/>
</dbReference>
<feature type="domain" description="Threonine synthase N-terminal" evidence="7">
    <location>
        <begin position="6"/>
        <end position="81"/>
    </location>
</feature>
<feature type="domain" description="Tryptophan synthase beta chain-like PALP" evidence="6">
    <location>
        <begin position="85"/>
        <end position="384"/>
    </location>
</feature>
<dbReference type="Gene3D" id="3.90.1380.10">
    <property type="entry name" value="Threonine synthase, N-terminal domain"/>
    <property type="match status" value="1"/>
</dbReference>
<evidence type="ECO:0000256" key="5">
    <source>
        <dbReference type="PIRSR" id="PIRSR604450-51"/>
    </source>
</evidence>
<proteinExistence type="inferred from homology"/>
<reference evidence="8 9" key="1">
    <citation type="submission" date="2018-12" db="EMBL/GenBank/DDBJ databases">
        <title>Dyella dinghuensis sp. nov. DHOA06 and Dyella choica sp. nov. 4M-K27, isolated from forest soil.</title>
        <authorList>
            <person name="Qiu L.-H."/>
            <person name="Gao Z.-H."/>
        </authorList>
    </citation>
    <scope>NUCLEOTIDE SEQUENCE [LARGE SCALE GENOMIC DNA]</scope>
    <source>
        <strain evidence="8 9">DHOA06</strain>
    </source>
</reference>
<dbReference type="Gene3D" id="3.40.50.1100">
    <property type="match status" value="2"/>
</dbReference>
<evidence type="ECO:0000256" key="4">
    <source>
        <dbReference type="NCBIfam" id="TIGR00260"/>
    </source>
</evidence>
<evidence type="ECO:0000256" key="1">
    <source>
        <dbReference type="ARBA" id="ARBA00001933"/>
    </source>
</evidence>
<comment type="cofactor">
    <cofactor evidence="1 5">
        <name>pyridoxal 5'-phosphate</name>
        <dbReference type="ChEBI" id="CHEBI:597326"/>
    </cofactor>
</comment>
<dbReference type="InterPro" id="IPR004450">
    <property type="entry name" value="Thr_synthase-like"/>
</dbReference>
<sequence length="444" mass="47717">MSVPLRYPSTRGASPAATLSEAIAAGLAPDGGLYVPDHLPTLHPDSFDPEGTLANTAATLLAPFFAGDKLARELPAICAEALTFVTPLRPLQRHPKTSVLELFHGPTAAFKDVGARFLAACLRRLRDGNDQPLTILVATSGDTGAAVGAAFHQQPGVEVAILYPDGRVSPRQAHQLECFGDNVRALRVQGRFDDCQRMVKAALNDTGLQSQTALSSANSISLGRLLPQMSYYAHASLAWWREHREPLNFVVPTGNLGNALAAVWTRQMGLPIGHIRLACNANATLPDFFAGANYSPRHAVATLANAMDVGAPSNFERLQWTFPQPDTLRAQLIAQSVDDRTICTTIAMHAHEHDEVFCPHTATAMHVVDELRAAGDEQTWAVVATAHPAKFENVVEPLVGHSVDVPSSLAAMLQRPASAETLSAEDHALRQWLLERTAQSATVT</sequence>
<dbReference type="PANTHER" id="PTHR43515">
    <property type="entry name" value="THREONINE SYNTHASE-LIKE 1"/>
    <property type="match status" value="1"/>
</dbReference>
<dbReference type="InterPro" id="IPR029144">
    <property type="entry name" value="Thr_synth_N"/>
</dbReference>
<organism evidence="8 9">
    <name type="scientific">Dyella dinghuensis</name>
    <dbReference type="NCBI Taxonomy" id="1920169"/>
    <lineage>
        <taxon>Bacteria</taxon>
        <taxon>Pseudomonadati</taxon>
        <taxon>Pseudomonadota</taxon>
        <taxon>Gammaproteobacteria</taxon>
        <taxon>Lysobacterales</taxon>
        <taxon>Rhodanobacteraceae</taxon>
        <taxon>Dyella</taxon>
    </lineage>
</organism>
<dbReference type="AlphaFoldDB" id="A0A3S0PB63"/>